<dbReference type="PANTHER" id="PTHR12526">
    <property type="entry name" value="GLYCOSYLTRANSFERASE"/>
    <property type="match status" value="1"/>
</dbReference>
<dbReference type="SUPFAM" id="SSF53756">
    <property type="entry name" value="UDP-Glycosyltransferase/glycogen phosphorylase"/>
    <property type="match status" value="1"/>
</dbReference>
<dbReference type="Proteomes" id="UP000238762">
    <property type="component" value="Unassembled WGS sequence"/>
</dbReference>
<accession>A0A2T1BX18</accession>
<dbReference type="OrthoDB" id="9806653at2"/>
<organism evidence="3 4">
    <name type="scientific">Merismopedia glauca CCAP 1448/3</name>
    <dbReference type="NCBI Taxonomy" id="1296344"/>
    <lineage>
        <taxon>Bacteria</taxon>
        <taxon>Bacillati</taxon>
        <taxon>Cyanobacteriota</taxon>
        <taxon>Cyanophyceae</taxon>
        <taxon>Synechococcales</taxon>
        <taxon>Merismopediaceae</taxon>
        <taxon>Merismopedia</taxon>
    </lineage>
</organism>
<dbReference type="Gene3D" id="3.40.50.2000">
    <property type="entry name" value="Glycogen Phosphorylase B"/>
    <property type="match status" value="2"/>
</dbReference>
<dbReference type="InterPro" id="IPR028098">
    <property type="entry name" value="Glyco_trans_4-like_N"/>
</dbReference>
<sequence length="365" mass="40534">MLGASLDIQGGITSVEKLILENAPPELQIRHAGTFAPGSVIHNSQVFIKALWILLTTLITRKADLIHIHFSERGSTLRKIILIVVILAFRQPFILHAHGATYREFWEGLPSLLQKITVFLFAKCTRFVTLSESWRAYYLSEFKLDKDQTTVLYNPVKLPINIPQDRPKLPVRFVFLGLIGQRGGVLDAAKSVMKFPKQDKGAFDLIKAFAALPESDRNGAQLVLAGNGDLDLAQRLIKELGVEDKITISAWLSPAERDTLLAEANAFVLPSYNEGLPMSMLEAMAWGLPVIVTPVGGIPEVINHHQNGLLVQPGNKEELVQALQKIIRDEDLRISLGNAARSRVESLDIKNYISSLFSLYTSILK</sequence>
<dbReference type="Pfam" id="PF00534">
    <property type="entry name" value="Glycos_transf_1"/>
    <property type="match status" value="1"/>
</dbReference>
<gene>
    <name evidence="3" type="ORF">C7B64_23425</name>
</gene>
<dbReference type="AlphaFoldDB" id="A0A2T1BX18"/>
<dbReference type="GO" id="GO:0016757">
    <property type="term" value="F:glycosyltransferase activity"/>
    <property type="evidence" value="ECO:0007669"/>
    <property type="project" value="InterPro"/>
</dbReference>
<feature type="domain" description="Glycosyltransferase subfamily 4-like N-terminal" evidence="2">
    <location>
        <begin position="31"/>
        <end position="157"/>
    </location>
</feature>
<dbReference type="Pfam" id="PF13439">
    <property type="entry name" value="Glyco_transf_4"/>
    <property type="match status" value="1"/>
</dbReference>
<comment type="caution">
    <text evidence="3">The sequence shown here is derived from an EMBL/GenBank/DDBJ whole genome shotgun (WGS) entry which is preliminary data.</text>
</comment>
<proteinExistence type="predicted"/>
<dbReference type="InterPro" id="IPR001296">
    <property type="entry name" value="Glyco_trans_1"/>
</dbReference>
<dbReference type="PANTHER" id="PTHR12526:SF631">
    <property type="entry name" value="BLL6306 PROTEIN"/>
    <property type="match status" value="1"/>
</dbReference>
<evidence type="ECO:0000259" key="2">
    <source>
        <dbReference type="Pfam" id="PF13439"/>
    </source>
</evidence>
<dbReference type="CDD" id="cd03801">
    <property type="entry name" value="GT4_PimA-like"/>
    <property type="match status" value="1"/>
</dbReference>
<dbReference type="EMBL" id="PVWJ01000209">
    <property type="protein sequence ID" value="PSB00457.1"/>
    <property type="molecule type" value="Genomic_DNA"/>
</dbReference>
<evidence type="ECO:0000259" key="1">
    <source>
        <dbReference type="Pfam" id="PF00534"/>
    </source>
</evidence>
<reference evidence="3 4" key="2">
    <citation type="submission" date="2018-03" db="EMBL/GenBank/DDBJ databases">
        <title>The ancient ancestry and fast evolution of plastids.</title>
        <authorList>
            <person name="Moore K.R."/>
            <person name="Magnabosco C."/>
            <person name="Momper L."/>
            <person name="Gold D.A."/>
            <person name="Bosak T."/>
            <person name="Fournier G.P."/>
        </authorList>
    </citation>
    <scope>NUCLEOTIDE SEQUENCE [LARGE SCALE GENOMIC DNA]</scope>
    <source>
        <strain evidence="3 4">CCAP 1448/3</strain>
    </source>
</reference>
<keyword evidence="3" id="KW-0808">Transferase</keyword>
<feature type="domain" description="Glycosyl transferase family 1" evidence="1">
    <location>
        <begin position="199"/>
        <end position="342"/>
    </location>
</feature>
<evidence type="ECO:0000313" key="4">
    <source>
        <dbReference type="Proteomes" id="UP000238762"/>
    </source>
</evidence>
<protein>
    <submittedName>
        <fullName evidence="3">Glycosyltransferase family 1 protein</fullName>
    </submittedName>
</protein>
<reference evidence="3 4" key="1">
    <citation type="submission" date="2018-02" db="EMBL/GenBank/DDBJ databases">
        <authorList>
            <person name="Cohen D.B."/>
            <person name="Kent A.D."/>
        </authorList>
    </citation>
    <scope>NUCLEOTIDE SEQUENCE [LARGE SCALE GENOMIC DNA]</scope>
    <source>
        <strain evidence="3 4">CCAP 1448/3</strain>
    </source>
</reference>
<name>A0A2T1BX18_9CYAN</name>
<keyword evidence="4" id="KW-1185">Reference proteome</keyword>
<evidence type="ECO:0000313" key="3">
    <source>
        <dbReference type="EMBL" id="PSB00457.1"/>
    </source>
</evidence>